<evidence type="ECO:0000313" key="5">
    <source>
        <dbReference type="Proteomes" id="UP000261905"/>
    </source>
</evidence>
<keyword evidence="5" id="KW-1185">Reference proteome</keyword>
<evidence type="ECO:0000256" key="2">
    <source>
        <dbReference type="PIRSR" id="PIRSR620019-2"/>
    </source>
</evidence>
<dbReference type="AlphaFoldDB" id="A0A371PNL0"/>
<dbReference type="Pfam" id="PF17836">
    <property type="entry name" value="PglD_N"/>
    <property type="match status" value="1"/>
</dbReference>
<dbReference type="OrthoDB" id="9794407at2"/>
<dbReference type="Gene3D" id="2.160.10.10">
    <property type="entry name" value="Hexapeptide repeat proteins"/>
    <property type="match status" value="1"/>
</dbReference>
<dbReference type="Proteomes" id="UP000261905">
    <property type="component" value="Unassembled WGS sequence"/>
</dbReference>
<dbReference type="Gene3D" id="3.40.50.20">
    <property type="match status" value="1"/>
</dbReference>
<feature type="site" description="Increases basicity of active site His" evidence="1">
    <location>
        <position position="140"/>
    </location>
</feature>
<dbReference type="InterPro" id="IPR050179">
    <property type="entry name" value="Trans_hexapeptide_repeat"/>
</dbReference>
<dbReference type="InterPro" id="IPR020019">
    <property type="entry name" value="AcTrfase_PglD-like"/>
</dbReference>
<keyword evidence="4" id="KW-0808">Transferase</keyword>
<dbReference type="SUPFAM" id="SSF51161">
    <property type="entry name" value="Trimeric LpxA-like enzymes"/>
    <property type="match status" value="1"/>
</dbReference>
<feature type="active site" description="Proton acceptor" evidence="1">
    <location>
        <position position="139"/>
    </location>
</feature>
<feature type="binding site" evidence="2">
    <location>
        <position position="70"/>
    </location>
    <ligand>
        <name>substrate</name>
    </ligand>
</feature>
<dbReference type="InterPro" id="IPR041561">
    <property type="entry name" value="PglD_N"/>
</dbReference>
<comment type="caution">
    <text evidence="4">The sequence shown here is derived from an EMBL/GenBank/DDBJ whole genome shotgun (WGS) entry which is preliminary data.</text>
</comment>
<dbReference type="PANTHER" id="PTHR43300">
    <property type="entry name" value="ACETYLTRANSFERASE"/>
    <property type="match status" value="1"/>
</dbReference>
<accession>A0A371PNL0</accession>
<feature type="domain" description="PglD N-terminal" evidence="3">
    <location>
        <begin position="4"/>
        <end position="81"/>
    </location>
</feature>
<sequence>MSKRIIIFGAGGHAKTVVDTVEKEGVYEIAGLLDQRLSIGEQVYGCTVLGSEDWLESHADTIDGAIVAIGDNWTRGLVVHSLKRRFPELAFATAIHPSAQIARGARIGAGSVIMAGAVVNSDAIIGEHDILYPNTSVDHDSRIGSFVSFAPRCATGGNVTIGDYTAIAIGAVLIHGRTVGDHCVIGAGATVVSDVPAHTVAYGTPARIIRSRASGDRYL</sequence>
<dbReference type="RefSeq" id="WP_116045649.1">
    <property type="nucleotide sequence ID" value="NZ_QUBQ01000001.1"/>
</dbReference>
<reference evidence="4 5" key="1">
    <citation type="submission" date="2018-08" db="EMBL/GenBank/DDBJ databases">
        <title>Paenibacillus sp. M4BSY-1, whole genome shotgun sequence.</title>
        <authorList>
            <person name="Tuo L."/>
        </authorList>
    </citation>
    <scope>NUCLEOTIDE SEQUENCE [LARGE SCALE GENOMIC DNA]</scope>
    <source>
        <strain evidence="4 5">M4BSY-1</strain>
    </source>
</reference>
<gene>
    <name evidence="4" type="ORF">DX130_01630</name>
</gene>
<dbReference type="GO" id="GO:0016740">
    <property type="term" value="F:transferase activity"/>
    <property type="evidence" value="ECO:0007669"/>
    <property type="project" value="UniProtKB-KW"/>
</dbReference>
<proteinExistence type="predicted"/>
<dbReference type="NCBIfam" id="TIGR03570">
    <property type="entry name" value="NeuD_NnaD"/>
    <property type="match status" value="1"/>
</dbReference>
<protein>
    <submittedName>
        <fullName evidence="4">Transferase</fullName>
    </submittedName>
</protein>
<dbReference type="CDD" id="cd03360">
    <property type="entry name" value="LbH_AT_putative"/>
    <property type="match status" value="1"/>
</dbReference>
<evidence type="ECO:0000259" key="3">
    <source>
        <dbReference type="Pfam" id="PF17836"/>
    </source>
</evidence>
<evidence type="ECO:0000313" key="4">
    <source>
        <dbReference type="EMBL" id="REK77790.1"/>
    </source>
</evidence>
<dbReference type="PANTHER" id="PTHR43300:SF7">
    <property type="entry name" value="UDP-N-ACETYLBACILLOSAMINE N-ACETYLTRANSFERASE"/>
    <property type="match status" value="1"/>
</dbReference>
<dbReference type="EMBL" id="QUBQ01000001">
    <property type="protein sequence ID" value="REK77790.1"/>
    <property type="molecule type" value="Genomic_DNA"/>
</dbReference>
<feature type="binding site" evidence="2">
    <location>
        <position position="169"/>
    </location>
    <ligand>
        <name>acetyl-CoA</name>
        <dbReference type="ChEBI" id="CHEBI:57288"/>
    </ligand>
</feature>
<name>A0A371PNL0_9BACL</name>
<dbReference type="InterPro" id="IPR011004">
    <property type="entry name" value="Trimer_LpxA-like_sf"/>
</dbReference>
<dbReference type="InterPro" id="IPR001451">
    <property type="entry name" value="Hexapep"/>
</dbReference>
<evidence type="ECO:0000256" key="1">
    <source>
        <dbReference type="PIRSR" id="PIRSR620019-1"/>
    </source>
</evidence>
<organism evidence="4 5">
    <name type="scientific">Paenibacillus paeoniae</name>
    <dbReference type="NCBI Taxonomy" id="2292705"/>
    <lineage>
        <taxon>Bacteria</taxon>
        <taxon>Bacillati</taxon>
        <taxon>Bacillota</taxon>
        <taxon>Bacilli</taxon>
        <taxon>Bacillales</taxon>
        <taxon>Paenibacillaceae</taxon>
        <taxon>Paenibacillus</taxon>
    </lineage>
</organism>
<dbReference type="Pfam" id="PF00132">
    <property type="entry name" value="Hexapep"/>
    <property type="match status" value="1"/>
</dbReference>